<gene>
    <name evidence="1" type="ORF">LCGC14_1440930</name>
</gene>
<comment type="caution">
    <text evidence="1">The sequence shown here is derived from an EMBL/GenBank/DDBJ whole genome shotgun (WGS) entry which is preliminary data.</text>
</comment>
<proteinExistence type="predicted"/>
<dbReference type="InterPro" id="IPR038444">
    <property type="entry name" value="DUF465_sf"/>
</dbReference>
<reference evidence="1" key="1">
    <citation type="journal article" date="2015" name="Nature">
        <title>Complex archaea that bridge the gap between prokaryotes and eukaryotes.</title>
        <authorList>
            <person name="Spang A."/>
            <person name="Saw J.H."/>
            <person name="Jorgensen S.L."/>
            <person name="Zaremba-Niedzwiedzka K."/>
            <person name="Martijn J."/>
            <person name="Lind A.E."/>
            <person name="van Eijk R."/>
            <person name="Schleper C."/>
            <person name="Guy L."/>
            <person name="Ettema T.J."/>
        </authorList>
    </citation>
    <scope>NUCLEOTIDE SEQUENCE</scope>
</reference>
<evidence type="ECO:0000313" key="1">
    <source>
        <dbReference type="EMBL" id="KKM70416.1"/>
    </source>
</evidence>
<name>A0A0F9K6Y5_9ZZZZ</name>
<sequence length="74" mass="9308">MKEKELKELLLKKDEVFRKAHKQHIQLEKKLEKLKQKDFLTEVENMEEKELKKKKLFLKDKMYYLMIEYRKAHK</sequence>
<dbReference type="AlphaFoldDB" id="A0A0F9K6Y5"/>
<protein>
    <recommendedName>
        <fullName evidence="2">DUF465 domain-containing protein</fullName>
    </recommendedName>
</protein>
<accession>A0A0F9K6Y5</accession>
<evidence type="ECO:0008006" key="2">
    <source>
        <dbReference type="Google" id="ProtNLM"/>
    </source>
</evidence>
<dbReference type="EMBL" id="LAZR01009822">
    <property type="protein sequence ID" value="KKM70416.1"/>
    <property type="molecule type" value="Genomic_DNA"/>
</dbReference>
<dbReference type="Gene3D" id="6.10.280.50">
    <property type="match status" value="1"/>
</dbReference>
<organism evidence="1">
    <name type="scientific">marine sediment metagenome</name>
    <dbReference type="NCBI Taxonomy" id="412755"/>
    <lineage>
        <taxon>unclassified sequences</taxon>
        <taxon>metagenomes</taxon>
        <taxon>ecological metagenomes</taxon>
    </lineage>
</organism>